<dbReference type="CDD" id="cd00438">
    <property type="entry name" value="cupin_RmlC"/>
    <property type="match status" value="1"/>
</dbReference>
<sequence>MGKFNFIKTNIEGLYIIEPTVFGDNRGYFMETYNAKDFQEEGLNMVFVQDNQSKSKKGVLRGLHFQYKYPQGKLVRVTKGEVFDVAVDLRKNSKTFGKWYGVILSEENKRQFYIPEGFAHGFLVLSEEAEFTYKCTDYYHPEDEGGIIWNDPDIGIEWPLEGIENVLLSEKDRNWRKLEDTPIDFK</sequence>
<dbReference type="InterPro" id="IPR014710">
    <property type="entry name" value="RmlC-like_jellyroll"/>
</dbReference>
<dbReference type="RefSeq" id="WP_068555806.1">
    <property type="nucleotide sequence ID" value="NZ_LOEE01000028.1"/>
</dbReference>
<dbReference type="NCBIfam" id="TIGR01221">
    <property type="entry name" value="rmlC"/>
    <property type="match status" value="1"/>
</dbReference>
<feature type="site" description="Participates in a stacking interaction with the thymidine ring of dTDP-4-oxo-6-deoxyglucose" evidence="2">
    <location>
        <position position="139"/>
    </location>
</feature>
<dbReference type="PATRIC" id="fig|520762.4.peg.1381"/>
<comment type="similarity">
    <text evidence="3">Belongs to the dTDP-4-dehydrorhamnose 3,5-epimerase family.</text>
</comment>
<dbReference type="GO" id="GO:0005829">
    <property type="term" value="C:cytosol"/>
    <property type="evidence" value="ECO:0007669"/>
    <property type="project" value="TreeGrafter"/>
</dbReference>
<dbReference type="GO" id="GO:0019305">
    <property type="term" value="P:dTDP-rhamnose biosynthetic process"/>
    <property type="evidence" value="ECO:0007669"/>
    <property type="project" value="UniProtKB-UniRule"/>
</dbReference>
<keyword evidence="3 4" id="KW-0413">Isomerase</keyword>
<dbReference type="PANTHER" id="PTHR21047">
    <property type="entry name" value="DTDP-6-DEOXY-D-GLUCOSE-3,5 EPIMERASE"/>
    <property type="match status" value="1"/>
</dbReference>
<dbReference type="AlphaFoldDB" id="A0A140L6V6"/>
<dbReference type="EMBL" id="LOEE01000028">
    <property type="protein sequence ID" value="KXG76281.1"/>
    <property type="molecule type" value="Genomic_DNA"/>
</dbReference>
<dbReference type="GO" id="GO:0008830">
    <property type="term" value="F:dTDP-4-dehydrorhamnose 3,5-epimerase activity"/>
    <property type="evidence" value="ECO:0007669"/>
    <property type="project" value="UniProtKB-UniRule"/>
</dbReference>
<comment type="caution">
    <text evidence="4">The sequence shown here is derived from an EMBL/GenBank/DDBJ whole genome shotgun (WGS) entry which is preliminary data.</text>
</comment>
<keyword evidence="5" id="KW-1185">Reference proteome</keyword>
<comment type="function">
    <text evidence="3">Catalyzes the epimerization of the C3' and C5'positions of dTDP-6-deoxy-D-xylo-4-hexulose, forming dTDP-6-deoxy-L-lyxo-4-hexulose.</text>
</comment>
<comment type="pathway">
    <text evidence="3">Carbohydrate biosynthesis; dTDP-L-rhamnose biosynthesis.</text>
</comment>
<proteinExistence type="inferred from homology"/>
<dbReference type="Gene3D" id="2.60.120.10">
    <property type="entry name" value="Jelly Rolls"/>
    <property type="match status" value="1"/>
</dbReference>
<dbReference type="STRING" id="520762.AN619_12380"/>
<comment type="catalytic activity">
    <reaction evidence="3">
        <text>dTDP-4-dehydro-6-deoxy-alpha-D-glucose = dTDP-4-dehydro-beta-L-rhamnose</text>
        <dbReference type="Rhea" id="RHEA:16969"/>
        <dbReference type="ChEBI" id="CHEBI:57649"/>
        <dbReference type="ChEBI" id="CHEBI:62830"/>
        <dbReference type="EC" id="5.1.3.13"/>
    </reaction>
</comment>
<dbReference type="UniPathway" id="UPA00124"/>
<protein>
    <recommendedName>
        <fullName evidence="3">dTDP-4-dehydrorhamnose 3,5-epimerase</fullName>
        <ecNumber evidence="3">5.1.3.13</ecNumber>
    </recommendedName>
    <alternativeName>
        <fullName evidence="3">Thymidine diphospho-4-keto-rhamnose 3,5-epimerase</fullName>
    </alternativeName>
</protein>
<dbReference type="SUPFAM" id="SSF51182">
    <property type="entry name" value="RmlC-like cupins"/>
    <property type="match status" value="1"/>
</dbReference>
<dbReference type="Proteomes" id="UP000070456">
    <property type="component" value="Unassembled WGS sequence"/>
</dbReference>
<evidence type="ECO:0000313" key="5">
    <source>
        <dbReference type="Proteomes" id="UP000070456"/>
    </source>
</evidence>
<gene>
    <name evidence="4" type="primary">rmlC</name>
    <name evidence="4" type="ORF">AN619_12380</name>
</gene>
<evidence type="ECO:0000313" key="4">
    <source>
        <dbReference type="EMBL" id="KXG76281.1"/>
    </source>
</evidence>
<organism evidence="4 5">
    <name type="scientific">Thermotalea metallivorans</name>
    <dbReference type="NCBI Taxonomy" id="520762"/>
    <lineage>
        <taxon>Bacteria</taxon>
        <taxon>Bacillati</taxon>
        <taxon>Bacillota</taxon>
        <taxon>Clostridia</taxon>
        <taxon>Peptostreptococcales</taxon>
        <taxon>Thermotaleaceae</taxon>
        <taxon>Thermotalea</taxon>
    </lineage>
</organism>
<feature type="active site" description="Proton donor" evidence="1">
    <location>
        <position position="133"/>
    </location>
</feature>
<accession>A0A140L6V6</accession>
<dbReference type="OrthoDB" id="9800680at2"/>
<dbReference type="GO" id="GO:0000271">
    <property type="term" value="P:polysaccharide biosynthetic process"/>
    <property type="evidence" value="ECO:0007669"/>
    <property type="project" value="TreeGrafter"/>
</dbReference>
<reference evidence="4 5" key="1">
    <citation type="submission" date="2015-12" db="EMBL/GenBank/DDBJ databases">
        <title>Draft genome sequence of the thermoanaerobe Thermotalea metallivorans, an isolate from the runoff channel of the Great Artesian Basin, Australia.</title>
        <authorList>
            <person name="Patel B.K."/>
        </authorList>
    </citation>
    <scope>NUCLEOTIDE SEQUENCE [LARGE SCALE GENOMIC DNA]</scope>
    <source>
        <strain evidence="4 5">B2-1</strain>
    </source>
</reference>
<comment type="subunit">
    <text evidence="3">Homodimer.</text>
</comment>
<evidence type="ECO:0000256" key="3">
    <source>
        <dbReference type="RuleBase" id="RU364069"/>
    </source>
</evidence>
<name>A0A140L6V6_9FIRM</name>
<dbReference type="InterPro" id="IPR011051">
    <property type="entry name" value="RmlC_Cupin_sf"/>
</dbReference>
<dbReference type="EC" id="5.1.3.13" evidence="3"/>
<dbReference type="InterPro" id="IPR000888">
    <property type="entry name" value="RmlC-like"/>
</dbReference>
<feature type="active site" description="Proton acceptor" evidence="1">
    <location>
        <position position="64"/>
    </location>
</feature>
<evidence type="ECO:0000256" key="2">
    <source>
        <dbReference type="PIRSR" id="PIRSR600888-3"/>
    </source>
</evidence>
<evidence type="ECO:0000256" key="1">
    <source>
        <dbReference type="PIRSR" id="PIRSR600888-1"/>
    </source>
</evidence>
<dbReference type="PANTHER" id="PTHR21047:SF2">
    <property type="entry name" value="THYMIDINE DIPHOSPHO-4-KETO-RHAMNOSE 3,5-EPIMERASE"/>
    <property type="match status" value="1"/>
</dbReference>
<dbReference type="Pfam" id="PF00908">
    <property type="entry name" value="dTDP_sugar_isom"/>
    <property type="match status" value="1"/>
</dbReference>